<gene>
    <name evidence="7" type="ORF">NIIDMKKI_48120</name>
</gene>
<reference evidence="7 8" key="1">
    <citation type="submission" date="2020-07" db="EMBL/GenBank/DDBJ databases">
        <title>Mycobacterium kansasii (former subtype) with zoonotic potential isolated from diseased indoor pet cat, Japan.</title>
        <authorList>
            <person name="Fukano H."/>
            <person name="Terazono T."/>
            <person name="Hoshino Y."/>
        </authorList>
    </citation>
    <scope>NUCLEOTIDE SEQUENCE [LARGE SCALE GENOMIC DNA]</scope>
    <source>
        <strain evidence="7 8">Kuro-I</strain>
    </source>
</reference>
<dbReference type="Pfam" id="PF13241">
    <property type="entry name" value="NAD_binding_7"/>
    <property type="match status" value="1"/>
</dbReference>
<name>A0A7G1IEU4_MYCKA</name>
<accession>A0A7G1IEU4</accession>
<dbReference type="PANTHER" id="PTHR35330">
    <property type="entry name" value="SIROHEME BIOSYNTHESIS PROTEIN MET8"/>
    <property type="match status" value="1"/>
</dbReference>
<dbReference type="NCBIfam" id="TIGR01470">
    <property type="entry name" value="cysG_Nterm"/>
    <property type="match status" value="1"/>
</dbReference>
<evidence type="ECO:0000256" key="5">
    <source>
        <dbReference type="ARBA" id="ARBA00023244"/>
    </source>
</evidence>
<dbReference type="EMBL" id="AP023343">
    <property type="protein sequence ID" value="BCI89606.1"/>
    <property type="molecule type" value="Genomic_DNA"/>
</dbReference>
<organism evidence="7 8">
    <name type="scientific">Mycobacterium kansasii</name>
    <dbReference type="NCBI Taxonomy" id="1768"/>
    <lineage>
        <taxon>Bacteria</taxon>
        <taxon>Bacillati</taxon>
        <taxon>Actinomycetota</taxon>
        <taxon>Actinomycetes</taxon>
        <taxon>Mycobacteriales</taxon>
        <taxon>Mycobacteriaceae</taxon>
        <taxon>Mycobacterium</taxon>
    </lineage>
</organism>
<keyword evidence="5" id="KW-0627">Porphyrin biosynthesis</keyword>
<sequence>MTESPYLVGLRMAGKKVVVVGGGSVAQRRLPLLISSGADVHVITRSATRAVEAMEGITLSLREYRDGDLEGAWYAIAATDDAEVNATVVAEADSRQIFCVRADVAVEGSAVTPATFSYAGLSVGVLAGGEHRRSAAIRSAIREALQTGLITPKARKAP</sequence>
<proteinExistence type="predicted"/>
<evidence type="ECO:0000256" key="4">
    <source>
        <dbReference type="ARBA" id="ARBA00023027"/>
    </source>
</evidence>
<dbReference type="Gene3D" id="3.40.50.720">
    <property type="entry name" value="NAD(P)-binding Rossmann-like Domain"/>
    <property type="match status" value="1"/>
</dbReference>
<keyword evidence="8" id="KW-1185">Reference proteome</keyword>
<dbReference type="InterPro" id="IPR028161">
    <property type="entry name" value="Met8-like"/>
</dbReference>
<dbReference type="UniPathway" id="UPA00262">
    <property type="reaction ID" value="UER00222"/>
</dbReference>
<keyword evidence="4" id="KW-0520">NAD</keyword>
<evidence type="ECO:0000313" key="8">
    <source>
        <dbReference type="Proteomes" id="UP000516380"/>
    </source>
</evidence>
<comment type="pathway">
    <text evidence="1">Porphyrin-containing compound metabolism; siroheme biosynthesis; sirohydrochlorin from precorrin-2: step 1/1.</text>
</comment>
<protein>
    <recommendedName>
        <fullName evidence="2">precorrin-2 dehydrogenase</fullName>
        <ecNumber evidence="2">1.3.1.76</ecNumber>
    </recommendedName>
</protein>
<dbReference type="AlphaFoldDB" id="A0A7G1IEU4"/>
<dbReference type="SUPFAM" id="SSF51735">
    <property type="entry name" value="NAD(P)-binding Rossmann-fold domains"/>
    <property type="match status" value="1"/>
</dbReference>
<evidence type="ECO:0000313" key="7">
    <source>
        <dbReference type="EMBL" id="BCI89606.1"/>
    </source>
</evidence>
<dbReference type="GO" id="GO:0019354">
    <property type="term" value="P:siroheme biosynthetic process"/>
    <property type="evidence" value="ECO:0007669"/>
    <property type="project" value="UniProtKB-UniPathway"/>
</dbReference>
<dbReference type="InterPro" id="IPR006367">
    <property type="entry name" value="Sirohaem_synthase_N"/>
</dbReference>
<dbReference type="Proteomes" id="UP000516380">
    <property type="component" value="Chromosome"/>
</dbReference>
<evidence type="ECO:0000256" key="2">
    <source>
        <dbReference type="ARBA" id="ARBA00012400"/>
    </source>
</evidence>
<dbReference type="GO" id="GO:0043115">
    <property type="term" value="F:precorrin-2 dehydrogenase activity"/>
    <property type="evidence" value="ECO:0007669"/>
    <property type="project" value="UniProtKB-EC"/>
</dbReference>
<keyword evidence="3" id="KW-0560">Oxidoreductase</keyword>
<evidence type="ECO:0000256" key="3">
    <source>
        <dbReference type="ARBA" id="ARBA00023002"/>
    </source>
</evidence>
<dbReference type="EC" id="1.3.1.76" evidence="2"/>
<evidence type="ECO:0000256" key="6">
    <source>
        <dbReference type="ARBA" id="ARBA00047561"/>
    </source>
</evidence>
<dbReference type="InterPro" id="IPR036291">
    <property type="entry name" value="NAD(P)-bd_dom_sf"/>
</dbReference>
<evidence type="ECO:0000256" key="1">
    <source>
        <dbReference type="ARBA" id="ARBA00005010"/>
    </source>
</evidence>
<comment type="catalytic activity">
    <reaction evidence="6">
        <text>precorrin-2 + NAD(+) = sirohydrochlorin + NADH + 2 H(+)</text>
        <dbReference type="Rhea" id="RHEA:15613"/>
        <dbReference type="ChEBI" id="CHEBI:15378"/>
        <dbReference type="ChEBI" id="CHEBI:57540"/>
        <dbReference type="ChEBI" id="CHEBI:57945"/>
        <dbReference type="ChEBI" id="CHEBI:58351"/>
        <dbReference type="ChEBI" id="CHEBI:58827"/>
        <dbReference type="EC" id="1.3.1.76"/>
    </reaction>
</comment>
<dbReference type="PANTHER" id="PTHR35330:SF1">
    <property type="entry name" value="SIROHEME BIOSYNTHESIS PROTEIN MET8"/>
    <property type="match status" value="1"/>
</dbReference>
<dbReference type="GO" id="GO:0004325">
    <property type="term" value="F:ferrochelatase activity"/>
    <property type="evidence" value="ECO:0007669"/>
    <property type="project" value="InterPro"/>
</dbReference>